<dbReference type="Pfam" id="PF14031">
    <property type="entry name" value="D-ser_dehydrat"/>
    <property type="match status" value="1"/>
</dbReference>
<dbReference type="PANTHER" id="PTHR28004">
    <property type="entry name" value="ZGC:162816-RELATED"/>
    <property type="match status" value="1"/>
</dbReference>
<dbReference type="PANTHER" id="PTHR28004:SF2">
    <property type="entry name" value="D-SERINE DEHYDRATASE"/>
    <property type="match status" value="1"/>
</dbReference>
<dbReference type="SMART" id="SM01119">
    <property type="entry name" value="D-ser_dehydrat"/>
    <property type="match status" value="1"/>
</dbReference>
<evidence type="ECO:0000256" key="11">
    <source>
        <dbReference type="ARBA" id="ARBA00075219"/>
    </source>
</evidence>
<keyword evidence="7" id="KW-0456">Lyase</keyword>
<dbReference type="Pfam" id="PF01168">
    <property type="entry name" value="Ala_racemase_N"/>
    <property type="match status" value="1"/>
</dbReference>
<keyword evidence="5" id="KW-0862">Zinc</keyword>
<comment type="similarity">
    <text evidence="3">Belongs to the DSD1 family.</text>
</comment>
<dbReference type="GO" id="GO:0036088">
    <property type="term" value="P:D-serine catabolic process"/>
    <property type="evidence" value="ECO:0007669"/>
    <property type="project" value="TreeGrafter"/>
</dbReference>
<evidence type="ECO:0000256" key="5">
    <source>
        <dbReference type="ARBA" id="ARBA00022833"/>
    </source>
</evidence>
<evidence type="ECO:0000256" key="7">
    <source>
        <dbReference type="ARBA" id="ARBA00023239"/>
    </source>
</evidence>
<comment type="cofactor">
    <cofactor evidence="1">
        <name>pyridoxal 5'-phosphate</name>
        <dbReference type="ChEBI" id="CHEBI:597326"/>
    </cofactor>
</comment>
<dbReference type="InterPro" id="IPR001608">
    <property type="entry name" value="Ala_racemase_N"/>
</dbReference>
<comment type="catalytic activity">
    <reaction evidence="8">
        <text>D-serine = pyruvate + NH4(+)</text>
        <dbReference type="Rhea" id="RHEA:13977"/>
        <dbReference type="ChEBI" id="CHEBI:15361"/>
        <dbReference type="ChEBI" id="CHEBI:28938"/>
        <dbReference type="ChEBI" id="CHEBI:35247"/>
        <dbReference type="EC" id="4.3.1.18"/>
    </reaction>
    <physiologicalReaction direction="left-to-right" evidence="8">
        <dbReference type="Rhea" id="RHEA:13978"/>
    </physiologicalReaction>
</comment>
<evidence type="ECO:0000313" key="13">
    <source>
        <dbReference type="EMBL" id="CAH1257556.1"/>
    </source>
</evidence>
<dbReference type="OrthoDB" id="20198at2759"/>
<evidence type="ECO:0000256" key="9">
    <source>
        <dbReference type="ARBA" id="ARBA00066349"/>
    </source>
</evidence>
<dbReference type="InterPro" id="IPR029066">
    <property type="entry name" value="PLP-binding_barrel"/>
</dbReference>
<feature type="domain" description="D-serine dehydratase-like" evidence="12">
    <location>
        <begin position="261"/>
        <end position="359"/>
    </location>
</feature>
<evidence type="ECO:0000256" key="6">
    <source>
        <dbReference type="ARBA" id="ARBA00022898"/>
    </source>
</evidence>
<dbReference type="AlphaFoldDB" id="A0A8J9ZP95"/>
<evidence type="ECO:0000259" key="12">
    <source>
        <dbReference type="SMART" id="SM01119"/>
    </source>
</evidence>
<dbReference type="InterPro" id="IPR042208">
    <property type="entry name" value="D-ser_dehydrat-like_sf"/>
</dbReference>
<dbReference type="FunFam" id="3.20.20.10:FF:000016">
    <property type="entry name" value="D-serine dehydratase"/>
    <property type="match status" value="1"/>
</dbReference>
<comment type="cofactor">
    <cofactor evidence="2">
        <name>Zn(2+)</name>
        <dbReference type="ChEBI" id="CHEBI:29105"/>
    </cofactor>
</comment>
<evidence type="ECO:0000313" key="14">
    <source>
        <dbReference type="Proteomes" id="UP000838412"/>
    </source>
</evidence>
<dbReference type="GO" id="GO:0008721">
    <property type="term" value="F:D-serine ammonia-lyase activity"/>
    <property type="evidence" value="ECO:0007669"/>
    <property type="project" value="UniProtKB-EC"/>
</dbReference>
<evidence type="ECO:0000256" key="8">
    <source>
        <dbReference type="ARBA" id="ARBA00051198"/>
    </source>
</evidence>
<keyword evidence="6" id="KW-0663">Pyridoxal phosphate</keyword>
<name>A0A8J9ZP95_BRALA</name>
<keyword evidence="4" id="KW-0479">Metal-binding</keyword>
<evidence type="ECO:0000256" key="4">
    <source>
        <dbReference type="ARBA" id="ARBA00022723"/>
    </source>
</evidence>
<evidence type="ECO:0000256" key="3">
    <source>
        <dbReference type="ARBA" id="ARBA00005323"/>
    </source>
</evidence>
<evidence type="ECO:0000256" key="10">
    <source>
        <dbReference type="ARBA" id="ARBA00069616"/>
    </source>
</evidence>
<dbReference type="SUPFAM" id="SSF51419">
    <property type="entry name" value="PLP-binding barrel"/>
    <property type="match status" value="1"/>
</dbReference>
<dbReference type="GO" id="GO:0046872">
    <property type="term" value="F:metal ion binding"/>
    <property type="evidence" value="ECO:0007669"/>
    <property type="project" value="UniProtKB-KW"/>
</dbReference>
<proteinExistence type="inferred from homology"/>
<evidence type="ECO:0000256" key="2">
    <source>
        <dbReference type="ARBA" id="ARBA00001947"/>
    </source>
</evidence>
<dbReference type="Proteomes" id="UP000838412">
    <property type="component" value="Chromosome 3"/>
</dbReference>
<dbReference type="Gene3D" id="3.20.20.10">
    <property type="entry name" value="Alanine racemase"/>
    <property type="match status" value="1"/>
</dbReference>
<keyword evidence="14" id="KW-1185">Reference proteome</keyword>
<gene>
    <name evidence="13" type="primary">Hypp1855</name>
    <name evidence="13" type="ORF">BLAG_LOCUS15428</name>
</gene>
<dbReference type="InterPro" id="IPR051466">
    <property type="entry name" value="D-amino_acid_metab_enzyme"/>
</dbReference>
<accession>A0A8J9ZP95</accession>
<dbReference type="EC" id="4.3.1.18" evidence="9"/>
<reference evidence="13" key="1">
    <citation type="submission" date="2022-01" db="EMBL/GenBank/DDBJ databases">
        <authorList>
            <person name="Braso-Vives M."/>
        </authorList>
    </citation>
    <scope>NUCLEOTIDE SEQUENCE</scope>
</reference>
<dbReference type="InterPro" id="IPR026956">
    <property type="entry name" value="D-ser_dehydrat-like_dom"/>
</dbReference>
<sequence>MTTNTPPSIHSLDTPALLVDITKVQRNATTMIQRCQQMGVSLRPHMKTHKTIEAGEIMTNGTKRHIVVSTLAEAEFYANHGFDDVLFAQPLTQDKVQRCAQLVAQLEEFHVMIDSSSGLDAISSRPLSRKQWSVFLKVDCGYGRAGVSHDSADGVELVKSLVSTPGVKFAGLYAHCGNSYNSDSPEDVKAVGHRTAQNILAFAERLKQEGVESPTVSIGSTPTCSQPADSMGQLTEIHPGNYIFYDVQQSLLGSCKLEDIAGRVMTRVIGHYPQNGHLLVDCGWTALSLHSLGQLPTGFGIIDGHPELKLSSMTQEVGKVHAVEGTLDFDKYPIGTVLKILPYHACATACMHPKYYVHSGENIVAVWKPCRGW</sequence>
<protein>
    <recommendedName>
        <fullName evidence="10">D-serine dehydratase</fullName>
        <ecNumber evidence="9">4.3.1.18</ecNumber>
    </recommendedName>
    <alternativeName>
        <fullName evidence="11">D-serine deaminase</fullName>
    </alternativeName>
</protein>
<organism evidence="13 14">
    <name type="scientific">Branchiostoma lanceolatum</name>
    <name type="common">Common lancelet</name>
    <name type="synonym">Amphioxus lanceolatum</name>
    <dbReference type="NCBI Taxonomy" id="7740"/>
    <lineage>
        <taxon>Eukaryota</taxon>
        <taxon>Metazoa</taxon>
        <taxon>Chordata</taxon>
        <taxon>Cephalochordata</taxon>
        <taxon>Leptocardii</taxon>
        <taxon>Amphioxiformes</taxon>
        <taxon>Branchiostomatidae</taxon>
        <taxon>Branchiostoma</taxon>
    </lineage>
</organism>
<dbReference type="EMBL" id="OV696688">
    <property type="protein sequence ID" value="CAH1257556.1"/>
    <property type="molecule type" value="Genomic_DNA"/>
</dbReference>
<evidence type="ECO:0000256" key="1">
    <source>
        <dbReference type="ARBA" id="ARBA00001933"/>
    </source>
</evidence>
<dbReference type="Gene3D" id="2.40.37.20">
    <property type="entry name" value="D-serine dehydratase-like domain"/>
    <property type="match status" value="1"/>
</dbReference>